<protein>
    <submittedName>
        <fullName evidence="3">GNAT family N-acetyltransferase</fullName>
    </submittedName>
</protein>
<organism evidence="3 4">
    <name type="scientific">Ureibacillus yapensis</name>
    <dbReference type="NCBI Taxonomy" id="2304605"/>
    <lineage>
        <taxon>Bacteria</taxon>
        <taxon>Bacillati</taxon>
        <taxon>Bacillota</taxon>
        <taxon>Bacilli</taxon>
        <taxon>Bacillales</taxon>
        <taxon>Caryophanaceae</taxon>
        <taxon>Ureibacillus</taxon>
    </lineage>
</organism>
<dbReference type="AlphaFoldDB" id="A0A396S4W4"/>
<dbReference type="InterPro" id="IPR016181">
    <property type="entry name" value="Acyl_CoA_acyltransferase"/>
</dbReference>
<evidence type="ECO:0000259" key="2">
    <source>
        <dbReference type="PROSITE" id="PS51186"/>
    </source>
</evidence>
<accession>A0A396S4W4</accession>
<dbReference type="RefSeq" id="WP_118876987.1">
    <property type="nucleotide sequence ID" value="NZ_QWEI01000008.1"/>
</dbReference>
<gene>
    <name evidence="3" type="ORF">D1B33_13815</name>
</gene>
<evidence type="ECO:0000313" key="3">
    <source>
        <dbReference type="EMBL" id="RHW34720.1"/>
    </source>
</evidence>
<dbReference type="InterPro" id="IPR000182">
    <property type="entry name" value="GNAT_dom"/>
</dbReference>
<dbReference type="PANTHER" id="PTHR13947:SF37">
    <property type="entry name" value="LD18367P"/>
    <property type="match status" value="1"/>
</dbReference>
<feature type="domain" description="N-acetyltransferase" evidence="2">
    <location>
        <begin position="1"/>
        <end position="165"/>
    </location>
</feature>
<dbReference type="InterPro" id="IPR050769">
    <property type="entry name" value="NAT_camello-type"/>
</dbReference>
<dbReference type="EMBL" id="QWEI01000008">
    <property type="protein sequence ID" value="RHW34720.1"/>
    <property type="molecule type" value="Genomic_DNA"/>
</dbReference>
<name>A0A396S4W4_9BACL</name>
<evidence type="ECO:0000313" key="4">
    <source>
        <dbReference type="Proteomes" id="UP000265692"/>
    </source>
</evidence>
<dbReference type="Pfam" id="PF00583">
    <property type="entry name" value="Acetyltransf_1"/>
    <property type="match status" value="1"/>
</dbReference>
<keyword evidence="1 3" id="KW-0808">Transferase</keyword>
<reference evidence="3 4" key="1">
    <citation type="submission" date="2018-08" db="EMBL/GenBank/DDBJ databases">
        <title>Lysinibacillus sp. YLB-03 draft genome sequence.</title>
        <authorList>
            <person name="Yu L."/>
        </authorList>
    </citation>
    <scope>NUCLEOTIDE SEQUENCE [LARGE SCALE GENOMIC DNA]</scope>
    <source>
        <strain evidence="3 4">YLB-03</strain>
    </source>
</reference>
<proteinExistence type="predicted"/>
<sequence>MIIRDAFKEEFEEIRKLRLDSYQEHAEKIPEAHWNVLKTSILSDEQEQQGIERMVAVDDGEIVGTVALFSPEIEAYKGLVEGELNHPELRMLAVSPKARGKGAARALIEECIKRSKDKGYKAMGLHTSDFMENAVKLYTSLGFKRLPQHDFIPLDDGIVVKAFLIEF</sequence>
<dbReference type="PANTHER" id="PTHR13947">
    <property type="entry name" value="GNAT FAMILY N-ACETYLTRANSFERASE"/>
    <property type="match status" value="1"/>
</dbReference>
<dbReference type="Proteomes" id="UP000265692">
    <property type="component" value="Unassembled WGS sequence"/>
</dbReference>
<evidence type="ECO:0000256" key="1">
    <source>
        <dbReference type="ARBA" id="ARBA00022679"/>
    </source>
</evidence>
<dbReference type="CDD" id="cd04301">
    <property type="entry name" value="NAT_SF"/>
    <property type="match status" value="1"/>
</dbReference>
<dbReference type="SUPFAM" id="SSF55729">
    <property type="entry name" value="Acyl-CoA N-acyltransferases (Nat)"/>
    <property type="match status" value="1"/>
</dbReference>
<dbReference type="Gene3D" id="3.40.630.30">
    <property type="match status" value="1"/>
</dbReference>
<keyword evidence="4" id="KW-1185">Reference proteome</keyword>
<dbReference type="OrthoDB" id="9803233at2"/>
<dbReference type="GO" id="GO:0008080">
    <property type="term" value="F:N-acetyltransferase activity"/>
    <property type="evidence" value="ECO:0007669"/>
    <property type="project" value="InterPro"/>
</dbReference>
<dbReference type="PROSITE" id="PS51186">
    <property type="entry name" value="GNAT"/>
    <property type="match status" value="1"/>
</dbReference>
<comment type="caution">
    <text evidence="3">The sequence shown here is derived from an EMBL/GenBank/DDBJ whole genome shotgun (WGS) entry which is preliminary data.</text>
</comment>